<gene>
    <name evidence="3" type="ORF">SASPL_108585</name>
</gene>
<evidence type="ECO:0000256" key="1">
    <source>
        <dbReference type="ARBA" id="ARBA00009995"/>
    </source>
</evidence>
<proteinExistence type="inferred from homology"/>
<dbReference type="Gene3D" id="3.40.50.2000">
    <property type="entry name" value="Glycogen Phosphorylase B"/>
    <property type="match status" value="3"/>
</dbReference>
<reference evidence="3" key="1">
    <citation type="submission" date="2018-01" db="EMBL/GenBank/DDBJ databases">
        <authorList>
            <person name="Mao J.F."/>
        </authorList>
    </citation>
    <scope>NUCLEOTIDE SEQUENCE</scope>
    <source>
        <strain evidence="3">Huo1</strain>
        <tissue evidence="3">Leaf</tissue>
    </source>
</reference>
<dbReference type="InterPro" id="IPR002213">
    <property type="entry name" value="UDP_glucos_trans"/>
</dbReference>
<dbReference type="CDD" id="cd03784">
    <property type="entry name" value="GT1_Gtf-like"/>
    <property type="match status" value="1"/>
</dbReference>
<evidence type="ECO:0000313" key="4">
    <source>
        <dbReference type="Proteomes" id="UP000298416"/>
    </source>
</evidence>
<comment type="similarity">
    <text evidence="1">Belongs to the UDP-glycosyltransferase family.</text>
</comment>
<dbReference type="AlphaFoldDB" id="A0A8X8YCJ0"/>
<dbReference type="GO" id="GO:0035251">
    <property type="term" value="F:UDP-glucosyltransferase activity"/>
    <property type="evidence" value="ECO:0007669"/>
    <property type="project" value="TreeGrafter"/>
</dbReference>
<evidence type="ECO:0000313" key="3">
    <source>
        <dbReference type="EMBL" id="KAG6430515.1"/>
    </source>
</evidence>
<dbReference type="Proteomes" id="UP000298416">
    <property type="component" value="Unassembled WGS sequence"/>
</dbReference>
<keyword evidence="2" id="KW-0808">Transferase</keyword>
<organism evidence="3">
    <name type="scientific">Salvia splendens</name>
    <name type="common">Scarlet sage</name>
    <dbReference type="NCBI Taxonomy" id="180675"/>
    <lineage>
        <taxon>Eukaryota</taxon>
        <taxon>Viridiplantae</taxon>
        <taxon>Streptophyta</taxon>
        <taxon>Embryophyta</taxon>
        <taxon>Tracheophyta</taxon>
        <taxon>Spermatophyta</taxon>
        <taxon>Magnoliopsida</taxon>
        <taxon>eudicotyledons</taxon>
        <taxon>Gunneridae</taxon>
        <taxon>Pentapetalae</taxon>
        <taxon>asterids</taxon>
        <taxon>lamiids</taxon>
        <taxon>Lamiales</taxon>
        <taxon>Lamiaceae</taxon>
        <taxon>Nepetoideae</taxon>
        <taxon>Mentheae</taxon>
        <taxon>Salviinae</taxon>
        <taxon>Salvia</taxon>
        <taxon>Salvia subgen. Calosphace</taxon>
        <taxon>core Calosphace</taxon>
    </lineage>
</organism>
<accession>A0A8X8YCJ0</accession>
<comment type="caution">
    <text evidence="3">The sequence shown here is derived from an EMBL/GenBank/DDBJ whole genome shotgun (WGS) entry which is preliminary data.</text>
</comment>
<name>A0A8X8YCJ0_SALSN</name>
<protein>
    <submittedName>
        <fullName evidence="3">Uncharacterized protein</fullName>
    </submittedName>
</protein>
<keyword evidence="4" id="KW-1185">Reference proteome</keyword>
<dbReference type="EMBL" id="PNBA02000003">
    <property type="protein sequence ID" value="KAG6430515.1"/>
    <property type="molecule type" value="Genomic_DNA"/>
</dbReference>
<reference evidence="3" key="2">
    <citation type="submission" date="2020-08" db="EMBL/GenBank/DDBJ databases">
        <title>Plant Genome Project.</title>
        <authorList>
            <person name="Zhang R.-G."/>
        </authorList>
    </citation>
    <scope>NUCLEOTIDE SEQUENCE</scope>
    <source>
        <strain evidence="3">Huo1</strain>
        <tissue evidence="3">Leaf</tissue>
    </source>
</reference>
<dbReference type="PANTHER" id="PTHR48047:SF229">
    <property type="entry name" value="UDP-GLYCOSYLTRANSFERASE 73C3-RELATED"/>
    <property type="match status" value="1"/>
</dbReference>
<dbReference type="Pfam" id="PF00201">
    <property type="entry name" value="UDPGT"/>
    <property type="match status" value="1"/>
</dbReference>
<dbReference type="PANTHER" id="PTHR48047">
    <property type="entry name" value="GLYCOSYLTRANSFERASE"/>
    <property type="match status" value="1"/>
</dbReference>
<evidence type="ECO:0000256" key="2">
    <source>
        <dbReference type="ARBA" id="ARBA00022679"/>
    </source>
</evidence>
<sequence>MDSLPSLETSYKFVIAFEVMQNDVVRAYSLPWTSHLAHQFNIPRIVFHGSSCTSFLAWHHKTSSAEAEGVVVNSFEELEVESVKEYSEVKGGRVWCIGPVSLCNVETSDMAGRGHISAVNVHHCTKWLDLHEPGCVIYVALGSLARPAPEQMMELPLALDESNRPFVWGLGGASSPALEGMFVESGFVRRTRDRGFLIHGWAPQLVILSHPAVGGFLTHCGWNSKVEGITAGCLGVAFGEEEKAEVFVAKDAIKGALVVLMEEGAEMRVGELSLHKFLFRTHFAY</sequence>
<dbReference type="SUPFAM" id="SSF53756">
    <property type="entry name" value="UDP-Glycosyltransferase/glycogen phosphorylase"/>
    <property type="match status" value="1"/>
</dbReference>